<keyword evidence="3" id="KW-1185">Reference proteome</keyword>
<feature type="compositionally biased region" description="Basic residues" evidence="1">
    <location>
        <begin position="1"/>
        <end position="18"/>
    </location>
</feature>
<proteinExistence type="predicted"/>
<feature type="compositionally biased region" description="Pro residues" evidence="1">
    <location>
        <begin position="800"/>
        <end position="811"/>
    </location>
</feature>
<dbReference type="KEGG" id="snep:Enr13x_05530"/>
<protein>
    <submittedName>
        <fullName evidence="2">Uncharacterized protein</fullName>
    </submittedName>
</protein>
<dbReference type="AlphaFoldDB" id="A0A518HIN7"/>
<feature type="compositionally biased region" description="Basic residues" evidence="1">
    <location>
        <begin position="821"/>
        <end position="835"/>
    </location>
</feature>
<reference evidence="2 3" key="1">
    <citation type="submission" date="2019-03" db="EMBL/GenBank/DDBJ databases">
        <title>Deep-cultivation of Planctomycetes and their phenomic and genomic characterization uncovers novel biology.</title>
        <authorList>
            <person name="Wiegand S."/>
            <person name="Jogler M."/>
            <person name="Boedeker C."/>
            <person name="Pinto D."/>
            <person name="Vollmers J."/>
            <person name="Rivas-Marin E."/>
            <person name="Kohn T."/>
            <person name="Peeters S.H."/>
            <person name="Heuer A."/>
            <person name="Rast P."/>
            <person name="Oberbeckmann S."/>
            <person name="Bunk B."/>
            <person name="Jeske O."/>
            <person name="Meyerdierks A."/>
            <person name="Storesund J.E."/>
            <person name="Kallscheuer N."/>
            <person name="Luecker S."/>
            <person name="Lage O.M."/>
            <person name="Pohl T."/>
            <person name="Merkel B.J."/>
            <person name="Hornburger P."/>
            <person name="Mueller R.-W."/>
            <person name="Bruemmer F."/>
            <person name="Labrenz M."/>
            <person name="Spormann A.M."/>
            <person name="Op den Camp H."/>
            <person name="Overmann J."/>
            <person name="Amann R."/>
            <person name="Jetten M.S.M."/>
            <person name="Mascher T."/>
            <person name="Medema M.H."/>
            <person name="Devos D.P."/>
            <person name="Kaster A.-K."/>
            <person name="Ovreas L."/>
            <person name="Rohde M."/>
            <person name="Galperin M.Y."/>
            <person name="Jogler C."/>
        </authorList>
    </citation>
    <scope>NUCLEOTIDE SEQUENCE [LARGE SCALE GENOMIC DNA]</scope>
    <source>
        <strain evidence="2 3">Enr13</strain>
    </source>
</reference>
<gene>
    <name evidence="2" type="ORF">Enr13x_05530</name>
</gene>
<feature type="region of interest" description="Disordered" evidence="1">
    <location>
        <begin position="717"/>
        <end position="737"/>
    </location>
</feature>
<name>A0A518HIN7_9BACT</name>
<dbReference type="Proteomes" id="UP000319004">
    <property type="component" value="Chromosome"/>
</dbReference>
<feature type="region of interest" description="Disordered" evidence="1">
    <location>
        <begin position="1"/>
        <end position="35"/>
    </location>
</feature>
<sequence length="835" mass="94824">MANKKTKRKPPPRRRKRPATPAATSERIEKRSQRMKPLIAAGEPIEDAAVFDDAALKSLPEDLAGEAAAVWESLSAVETGDDKRAIDLLSKIPRKSPYSQWRMFIRGLIDWYRGDAAKADDAFSRLDQDRRPARIAATLVEAKQQPAAETVRPGTAFARSVLIERPALKEARDILLKKEIIPAEIRGDVLIGLERLNALIEFFKAHRQFEPRLVAALGEEVISRLFQMTFVDLYEWGIKAIPGPPHDPNHTLRSHFYFSRFKSSNAKSERSWERYLNEELPKNQQLSPAMRGAIAAQLHFGRAMEDIATLAQSPFAQLGVDPFEENTDLEEQIFRGLEAATKSFSKFERAHQERTKWIRQFAEDPNQRKDDRAYWEQCLAEAMRDWSEGVPDSIEPRLWLVDYYLENEELDLAQPHVDWLGKSRHSDPRVRATRWKWCLLEAMRLCRRKAWLGQAAEQLDQAEGCWPSWLSPTWSGYLRAALALRQGDAEQYQQRRAEARAALDDGADADLADAVMMLGAAQRMRVPSADLKPLRVPVDEAAKNTSALSSKTLLLAGAFFYDLHRTGLLYPAYRMHGGKFADELFGRIETTAECNKVLQLEAPGWPAICWLSTRTLFAGTYQPKLPAGLQKAGSKFNPDLTAALELQAILQVPRLNRKPRQLSALVRRVGDAADAQTDPFQRHWFHTLVREGEMVSTADSDFEDSFRKMFERVIDGVDPDWESDDDDDFYEDEDDEDTFDPYCGCEHCTRARERLGIPHPINEEDGDEGIDQRTGPSMRLDPAALPFGEPAATANLDPNVEPPPPSTPAPRPKFEVDPERRRNRPKNPMKKRKSR</sequence>
<evidence type="ECO:0000313" key="2">
    <source>
        <dbReference type="EMBL" id="QDV40717.1"/>
    </source>
</evidence>
<organism evidence="2 3">
    <name type="scientific">Stieleria neptunia</name>
    <dbReference type="NCBI Taxonomy" id="2527979"/>
    <lineage>
        <taxon>Bacteria</taxon>
        <taxon>Pseudomonadati</taxon>
        <taxon>Planctomycetota</taxon>
        <taxon>Planctomycetia</taxon>
        <taxon>Pirellulales</taxon>
        <taxon>Pirellulaceae</taxon>
        <taxon>Stieleria</taxon>
    </lineage>
</organism>
<evidence type="ECO:0000313" key="3">
    <source>
        <dbReference type="Proteomes" id="UP000319004"/>
    </source>
</evidence>
<dbReference type="EMBL" id="CP037423">
    <property type="protein sequence ID" value="QDV40717.1"/>
    <property type="molecule type" value="Genomic_DNA"/>
</dbReference>
<accession>A0A518HIN7</accession>
<dbReference type="RefSeq" id="WP_197455724.1">
    <property type="nucleotide sequence ID" value="NZ_CP037423.1"/>
</dbReference>
<feature type="region of interest" description="Disordered" evidence="1">
    <location>
        <begin position="756"/>
        <end position="835"/>
    </location>
</feature>
<evidence type="ECO:0000256" key="1">
    <source>
        <dbReference type="SAM" id="MobiDB-lite"/>
    </source>
</evidence>